<dbReference type="Pfam" id="PF14776">
    <property type="entry name" value="UNC-79"/>
    <property type="match status" value="1"/>
</dbReference>
<dbReference type="AlphaFoldDB" id="A0A820LF88"/>
<dbReference type="EMBL" id="CAJOBE010049820">
    <property type="protein sequence ID" value="CAF4353533.1"/>
    <property type="molecule type" value="Genomic_DNA"/>
</dbReference>
<evidence type="ECO:0000313" key="1">
    <source>
        <dbReference type="EMBL" id="CAF4353533.1"/>
    </source>
</evidence>
<gene>
    <name evidence="1" type="ORF">FNK824_LOCUS42422</name>
</gene>
<protein>
    <submittedName>
        <fullName evidence="1">Uncharacterized protein</fullName>
    </submittedName>
</protein>
<reference evidence="1" key="1">
    <citation type="submission" date="2021-02" db="EMBL/GenBank/DDBJ databases">
        <authorList>
            <person name="Nowell W R."/>
        </authorList>
    </citation>
    <scope>NUCLEOTIDE SEQUENCE</scope>
</reference>
<sequence>IWDYIMPYWMEAIRSEVPESDLSDLNLLFR</sequence>
<organism evidence="1 2">
    <name type="scientific">Rotaria sordida</name>
    <dbReference type="NCBI Taxonomy" id="392033"/>
    <lineage>
        <taxon>Eukaryota</taxon>
        <taxon>Metazoa</taxon>
        <taxon>Spiralia</taxon>
        <taxon>Gnathifera</taxon>
        <taxon>Rotifera</taxon>
        <taxon>Eurotatoria</taxon>
        <taxon>Bdelloidea</taxon>
        <taxon>Philodinida</taxon>
        <taxon>Philodinidae</taxon>
        <taxon>Rotaria</taxon>
    </lineage>
</organism>
<name>A0A820LF88_9BILA</name>
<accession>A0A820LF88</accession>
<comment type="caution">
    <text evidence="1">The sequence shown here is derived from an EMBL/GenBank/DDBJ whole genome shotgun (WGS) entry which is preliminary data.</text>
</comment>
<evidence type="ECO:0000313" key="2">
    <source>
        <dbReference type="Proteomes" id="UP000663874"/>
    </source>
</evidence>
<feature type="non-terminal residue" evidence="1">
    <location>
        <position position="1"/>
    </location>
</feature>
<dbReference type="Proteomes" id="UP000663874">
    <property type="component" value="Unassembled WGS sequence"/>
</dbReference>
<proteinExistence type="predicted"/>